<sequence>MHRYVQASALAISVAMPTLVTAQDVSVSAGATLTSRYLFNGLEQSTGAAIQPWLEAEYQGFYAGVWASNTARSIVGSAAEVDLYLGYRNAVGQFSYDLGYTRYYYRNPNVDCCGEVILSLGYAPTEPLGLGLRFAHDPVADYVNTSVSVDYAINDKLGIWTNYGAISNGGHDYWKVGGSYTISENFGIDLGWQDTNITDGQIVVSLNTSFSLR</sequence>
<dbReference type="AlphaFoldDB" id="A0A0F9K0M4"/>
<dbReference type="InterPro" id="IPR010239">
    <property type="entry name" value="CHP02001"/>
</dbReference>
<dbReference type="Pfam" id="PF09694">
    <property type="entry name" value="Gcw_chp"/>
    <property type="match status" value="1"/>
</dbReference>
<evidence type="ECO:0000313" key="1">
    <source>
        <dbReference type="EMBL" id="KKM75594.1"/>
    </source>
</evidence>
<dbReference type="NCBIfam" id="TIGR02001">
    <property type="entry name" value="gcw_chp"/>
    <property type="match status" value="1"/>
</dbReference>
<protein>
    <recommendedName>
        <fullName evidence="2">Outer membrane protein beta-barrel domain-containing protein</fullName>
    </recommendedName>
</protein>
<proteinExistence type="predicted"/>
<name>A0A0F9K0M4_9ZZZZ</name>
<evidence type="ECO:0008006" key="2">
    <source>
        <dbReference type="Google" id="ProtNLM"/>
    </source>
</evidence>
<comment type="caution">
    <text evidence="1">The sequence shown here is derived from an EMBL/GenBank/DDBJ whole genome shotgun (WGS) entry which is preliminary data.</text>
</comment>
<gene>
    <name evidence="1" type="ORF">LCGC14_1388640</name>
</gene>
<reference evidence="1" key="1">
    <citation type="journal article" date="2015" name="Nature">
        <title>Complex archaea that bridge the gap between prokaryotes and eukaryotes.</title>
        <authorList>
            <person name="Spang A."/>
            <person name="Saw J.H."/>
            <person name="Jorgensen S.L."/>
            <person name="Zaremba-Niedzwiedzka K."/>
            <person name="Martijn J."/>
            <person name="Lind A.E."/>
            <person name="van Eijk R."/>
            <person name="Schleper C."/>
            <person name="Guy L."/>
            <person name="Ettema T.J."/>
        </authorList>
    </citation>
    <scope>NUCLEOTIDE SEQUENCE</scope>
</reference>
<organism evidence="1">
    <name type="scientific">marine sediment metagenome</name>
    <dbReference type="NCBI Taxonomy" id="412755"/>
    <lineage>
        <taxon>unclassified sequences</taxon>
        <taxon>metagenomes</taxon>
        <taxon>ecological metagenomes</taxon>
    </lineage>
</organism>
<accession>A0A0F9K0M4</accession>
<dbReference type="EMBL" id="LAZR01008948">
    <property type="protein sequence ID" value="KKM75594.1"/>
    <property type="molecule type" value="Genomic_DNA"/>
</dbReference>